<dbReference type="EC" id="2.3.1.-" evidence="4"/>
<evidence type="ECO:0000256" key="2">
    <source>
        <dbReference type="ARBA" id="ARBA00023315"/>
    </source>
</evidence>
<dbReference type="AlphaFoldDB" id="A0A916JWQ9"/>
<dbReference type="CDD" id="cd07989">
    <property type="entry name" value="LPLAT_AGPAT-like"/>
    <property type="match status" value="1"/>
</dbReference>
<evidence type="ECO:0000256" key="1">
    <source>
        <dbReference type="ARBA" id="ARBA00022679"/>
    </source>
</evidence>
<reference evidence="4" key="1">
    <citation type="submission" date="2021-06" db="EMBL/GenBank/DDBJ databases">
        <authorList>
            <person name="Criscuolo A."/>
        </authorList>
    </citation>
    <scope>NUCLEOTIDE SEQUENCE</scope>
    <source>
        <strain evidence="4">CIP111803</strain>
    </source>
</reference>
<dbReference type="GO" id="GO:0006654">
    <property type="term" value="P:phosphatidic acid biosynthetic process"/>
    <property type="evidence" value="ECO:0007669"/>
    <property type="project" value="TreeGrafter"/>
</dbReference>
<evidence type="ECO:0000259" key="3">
    <source>
        <dbReference type="SMART" id="SM00563"/>
    </source>
</evidence>
<accession>A0A916JWQ9</accession>
<keyword evidence="5" id="KW-1185">Reference proteome</keyword>
<dbReference type="RefSeq" id="WP_218115035.1">
    <property type="nucleotide sequence ID" value="NZ_CAJVAP010000014.1"/>
</dbReference>
<organism evidence="4 5">
    <name type="scientific">Leucobacter soli</name>
    <dbReference type="NCBI Taxonomy" id="2812850"/>
    <lineage>
        <taxon>Bacteria</taxon>
        <taxon>Bacillati</taxon>
        <taxon>Actinomycetota</taxon>
        <taxon>Actinomycetes</taxon>
        <taxon>Micrococcales</taxon>
        <taxon>Microbacteriaceae</taxon>
        <taxon>Leucobacter</taxon>
    </lineage>
</organism>
<keyword evidence="1 4" id="KW-0808">Transferase</keyword>
<dbReference type="Pfam" id="PF01553">
    <property type="entry name" value="Acyltransferase"/>
    <property type="match status" value="1"/>
</dbReference>
<name>A0A916JWQ9_9MICO</name>
<proteinExistence type="predicted"/>
<gene>
    <name evidence="4" type="primary">plsC_2</name>
    <name evidence="4" type="ORF">LEUCIP111803_01426</name>
</gene>
<evidence type="ECO:0000313" key="5">
    <source>
        <dbReference type="Proteomes" id="UP000693892"/>
    </source>
</evidence>
<dbReference type="SMART" id="SM00563">
    <property type="entry name" value="PlsC"/>
    <property type="match status" value="1"/>
</dbReference>
<dbReference type="GO" id="GO:0005886">
    <property type="term" value="C:plasma membrane"/>
    <property type="evidence" value="ECO:0007669"/>
    <property type="project" value="TreeGrafter"/>
</dbReference>
<dbReference type="PANTHER" id="PTHR10434:SF11">
    <property type="entry name" value="1-ACYL-SN-GLYCEROL-3-PHOSPHATE ACYLTRANSFERASE"/>
    <property type="match status" value="1"/>
</dbReference>
<dbReference type="GO" id="GO:0003841">
    <property type="term" value="F:1-acylglycerol-3-phosphate O-acyltransferase activity"/>
    <property type="evidence" value="ECO:0007669"/>
    <property type="project" value="TreeGrafter"/>
</dbReference>
<dbReference type="EMBL" id="CAJVAP010000014">
    <property type="protein sequence ID" value="CAG7611373.1"/>
    <property type="molecule type" value="Genomic_DNA"/>
</dbReference>
<sequence length="226" mass="24103">MTATPPAARPGPVFFIGRAILRPLLRLRFRPRVTGRAHIPPTGPVLLASNHLSALDTILIPSFSTRQVQFLAKASLFETRLGGWFFRRIGAVPVLREAGSAAQGALDAGREVLASGQVFAVFPEGSRSRDGRLHRGRGGAAFLALETGARVVPVGLIGTNRELKDPATGRAPRVEIRFGPPVRLDDLDGMPGGRARREATDRIMAAIQELTGQELSDGYADGGRGA</sequence>
<dbReference type="PANTHER" id="PTHR10434">
    <property type="entry name" value="1-ACYL-SN-GLYCEROL-3-PHOSPHATE ACYLTRANSFERASE"/>
    <property type="match status" value="1"/>
</dbReference>
<feature type="domain" description="Phospholipid/glycerol acyltransferase" evidence="3">
    <location>
        <begin position="45"/>
        <end position="159"/>
    </location>
</feature>
<evidence type="ECO:0000313" key="4">
    <source>
        <dbReference type="EMBL" id="CAG7611373.1"/>
    </source>
</evidence>
<comment type="caution">
    <text evidence="4">The sequence shown here is derived from an EMBL/GenBank/DDBJ whole genome shotgun (WGS) entry which is preliminary data.</text>
</comment>
<keyword evidence="2 4" id="KW-0012">Acyltransferase</keyword>
<protein>
    <submittedName>
        <fullName evidence="4">1-acyl-sn-glycerol-3-phosphate acyltransferase</fullName>
        <ecNumber evidence="4">2.3.1.-</ecNumber>
    </submittedName>
</protein>
<dbReference type="Proteomes" id="UP000693892">
    <property type="component" value="Unassembled WGS sequence"/>
</dbReference>
<dbReference type="InterPro" id="IPR002123">
    <property type="entry name" value="Plipid/glycerol_acylTrfase"/>
</dbReference>